<organism evidence="2 3">
    <name type="scientific">Dysgonomonas alginatilytica</name>
    <dbReference type="NCBI Taxonomy" id="1605892"/>
    <lineage>
        <taxon>Bacteria</taxon>
        <taxon>Pseudomonadati</taxon>
        <taxon>Bacteroidota</taxon>
        <taxon>Bacteroidia</taxon>
        <taxon>Bacteroidales</taxon>
        <taxon>Dysgonomonadaceae</taxon>
        <taxon>Dysgonomonas</taxon>
    </lineage>
</organism>
<name>A0A2V3PN54_9BACT</name>
<evidence type="ECO:0000256" key="1">
    <source>
        <dbReference type="SAM" id="Coils"/>
    </source>
</evidence>
<dbReference type="EMBL" id="QICL01000024">
    <property type="protein sequence ID" value="PXV61909.1"/>
    <property type="molecule type" value="Genomic_DNA"/>
</dbReference>
<protein>
    <submittedName>
        <fullName evidence="2">Uncharacterized protein</fullName>
    </submittedName>
</protein>
<reference evidence="2 3" key="1">
    <citation type="submission" date="2018-03" db="EMBL/GenBank/DDBJ databases">
        <title>Genomic Encyclopedia of Archaeal and Bacterial Type Strains, Phase II (KMG-II): from individual species to whole genera.</title>
        <authorList>
            <person name="Goeker M."/>
        </authorList>
    </citation>
    <scope>NUCLEOTIDE SEQUENCE [LARGE SCALE GENOMIC DNA]</scope>
    <source>
        <strain evidence="2 3">DSM 100214</strain>
    </source>
</reference>
<feature type="coiled-coil region" evidence="1">
    <location>
        <begin position="9"/>
        <end position="64"/>
    </location>
</feature>
<proteinExistence type="predicted"/>
<evidence type="ECO:0000313" key="2">
    <source>
        <dbReference type="EMBL" id="PXV61909.1"/>
    </source>
</evidence>
<sequence length="98" mass="11459">MAEKHEKLLSELEFRLRQLMYLCDSLKEENQGLRVQLEEKNGEVNRINTQLEQLNLKYNNLKFAKTLTGTDQEGVDKAKKRLLKLVQDVDKCIALLKI</sequence>
<gene>
    <name evidence="2" type="ORF">CLV62_12464</name>
</gene>
<keyword evidence="1" id="KW-0175">Coiled coil</keyword>
<dbReference type="RefSeq" id="WP_110311782.1">
    <property type="nucleotide sequence ID" value="NZ_QICL01000024.1"/>
</dbReference>
<dbReference type="OrthoDB" id="1467932at2"/>
<evidence type="ECO:0000313" key="3">
    <source>
        <dbReference type="Proteomes" id="UP000247973"/>
    </source>
</evidence>
<dbReference type="Proteomes" id="UP000247973">
    <property type="component" value="Unassembled WGS sequence"/>
</dbReference>
<dbReference type="AlphaFoldDB" id="A0A2V3PN54"/>
<accession>A0A2V3PN54</accession>
<keyword evidence="3" id="KW-1185">Reference proteome</keyword>
<comment type="caution">
    <text evidence="2">The sequence shown here is derived from an EMBL/GenBank/DDBJ whole genome shotgun (WGS) entry which is preliminary data.</text>
</comment>